<accession>A0A857DHB2</accession>
<dbReference type="PANTHER" id="PTHR34975:SF2">
    <property type="entry name" value="SPORE GERMINATION PROTEIN A2"/>
    <property type="match status" value="1"/>
</dbReference>
<evidence type="ECO:0000313" key="11">
    <source>
        <dbReference type="Proteomes" id="UP000430508"/>
    </source>
</evidence>
<evidence type="ECO:0000313" key="10">
    <source>
        <dbReference type="EMBL" id="QHA00111.1"/>
    </source>
</evidence>
<dbReference type="InterPro" id="IPR004761">
    <property type="entry name" value="Spore_GerAB"/>
</dbReference>
<dbReference type="GO" id="GO:0009847">
    <property type="term" value="P:spore germination"/>
    <property type="evidence" value="ECO:0007669"/>
    <property type="project" value="InterPro"/>
</dbReference>
<evidence type="ECO:0000256" key="6">
    <source>
        <dbReference type="ARBA" id="ARBA00022989"/>
    </source>
</evidence>
<dbReference type="PANTHER" id="PTHR34975">
    <property type="entry name" value="SPORE GERMINATION PROTEIN A2"/>
    <property type="match status" value="1"/>
</dbReference>
<feature type="transmembrane region" description="Helical" evidence="8">
    <location>
        <begin position="23"/>
        <end position="44"/>
    </location>
</feature>
<dbReference type="NCBIfam" id="TIGR00912">
    <property type="entry name" value="2A0309"/>
    <property type="match status" value="1"/>
</dbReference>
<dbReference type="InterPro" id="IPR000595">
    <property type="entry name" value="cNMP-bd_dom"/>
</dbReference>
<keyword evidence="4" id="KW-0309">Germination</keyword>
<dbReference type="PROSITE" id="PS50042">
    <property type="entry name" value="CNMP_BINDING_3"/>
    <property type="match status" value="1"/>
</dbReference>
<feature type="domain" description="Cyclic nucleotide-binding" evidence="9">
    <location>
        <begin position="164"/>
        <end position="196"/>
    </location>
</feature>
<proteinExistence type="inferred from homology"/>
<feature type="transmembrane region" description="Helical" evidence="8">
    <location>
        <begin position="252"/>
        <end position="273"/>
    </location>
</feature>
<dbReference type="Pfam" id="PF03845">
    <property type="entry name" value="Spore_permease"/>
    <property type="match status" value="1"/>
</dbReference>
<name>A0A857DHB2_9FIRM</name>
<comment type="similarity">
    <text evidence="2">Belongs to the amino acid-polyamine-organocation (APC) superfamily. Spore germination protein (SGP) (TC 2.A.3.9) family.</text>
</comment>
<protein>
    <submittedName>
        <fullName evidence="10">Endospore germination permease</fullName>
    </submittedName>
</protein>
<keyword evidence="3" id="KW-0813">Transport</keyword>
<feature type="transmembrane region" description="Helical" evidence="8">
    <location>
        <begin position="130"/>
        <end position="150"/>
    </location>
</feature>
<keyword evidence="7 8" id="KW-0472">Membrane</keyword>
<evidence type="ECO:0000256" key="3">
    <source>
        <dbReference type="ARBA" id="ARBA00022448"/>
    </source>
</evidence>
<evidence type="ECO:0000256" key="5">
    <source>
        <dbReference type="ARBA" id="ARBA00022692"/>
    </source>
</evidence>
<evidence type="ECO:0000256" key="2">
    <source>
        <dbReference type="ARBA" id="ARBA00007998"/>
    </source>
</evidence>
<evidence type="ECO:0000259" key="9">
    <source>
        <dbReference type="PROSITE" id="PS50042"/>
    </source>
</evidence>
<gene>
    <name evidence="10" type="ORF">GQ588_05340</name>
</gene>
<feature type="transmembrane region" description="Helical" evidence="8">
    <location>
        <begin position="318"/>
        <end position="340"/>
    </location>
</feature>
<comment type="subcellular location">
    <subcellularLocation>
        <location evidence="1">Membrane</location>
        <topology evidence="1">Multi-pass membrane protein</topology>
    </subcellularLocation>
</comment>
<reference evidence="10 11" key="1">
    <citation type="submission" date="2019-12" db="EMBL/GenBank/DDBJ databases">
        <title>Sequence classification of anaerobic respiratory reductive dehalogenases: First we see many, then we see few.</title>
        <authorList>
            <person name="Molenda O."/>
            <person name="Puentes Jacome L.A."/>
            <person name="Cao X."/>
            <person name="Nesbo C.L."/>
            <person name="Tang S."/>
            <person name="Morson N."/>
            <person name="Patron J."/>
            <person name="Lomheim L."/>
            <person name="Wishart D.S."/>
            <person name="Edwards E.A."/>
        </authorList>
    </citation>
    <scope>NUCLEOTIDE SEQUENCE [LARGE SCALE GENOMIC DNA]</scope>
    <source>
        <strain evidence="10 11">12DCA</strain>
    </source>
</reference>
<dbReference type="GO" id="GO:0016020">
    <property type="term" value="C:membrane"/>
    <property type="evidence" value="ECO:0007669"/>
    <property type="project" value="UniProtKB-SubCell"/>
</dbReference>
<dbReference type="AlphaFoldDB" id="A0A857DHB2"/>
<organism evidence="10 11">
    <name type="scientific">Dehalobacter restrictus</name>
    <dbReference type="NCBI Taxonomy" id="55583"/>
    <lineage>
        <taxon>Bacteria</taxon>
        <taxon>Bacillati</taxon>
        <taxon>Bacillota</taxon>
        <taxon>Clostridia</taxon>
        <taxon>Eubacteriales</taxon>
        <taxon>Desulfitobacteriaceae</taxon>
        <taxon>Dehalobacter</taxon>
    </lineage>
</organism>
<feature type="transmembrane region" description="Helical" evidence="8">
    <location>
        <begin position="202"/>
        <end position="232"/>
    </location>
</feature>
<keyword evidence="5 8" id="KW-0812">Transmembrane</keyword>
<feature type="transmembrane region" description="Helical" evidence="8">
    <location>
        <begin position="91"/>
        <end position="118"/>
    </location>
</feature>
<feature type="transmembrane region" description="Helical" evidence="8">
    <location>
        <begin position="170"/>
        <end position="190"/>
    </location>
</feature>
<keyword evidence="6 8" id="KW-1133">Transmembrane helix</keyword>
<evidence type="ECO:0000256" key="7">
    <source>
        <dbReference type="ARBA" id="ARBA00023136"/>
    </source>
</evidence>
<evidence type="ECO:0000256" key="8">
    <source>
        <dbReference type="SAM" id="Phobius"/>
    </source>
</evidence>
<evidence type="ECO:0000256" key="4">
    <source>
        <dbReference type="ARBA" id="ARBA00022544"/>
    </source>
</evidence>
<feature type="transmembrane region" description="Helical" evidence="8">
    <location>
        <begin position="64"/>
        <end position="85"/>
    </location>
</feature>
<feature type="transmembrane region" description="Helical" evidence="8">
    <location>
        <begin position="285"/>
        <end position="306"/>
    </location>
</feature>
<evidence type="ECO:0000256" key="1">
    <source>
        <dbReference type="ARBA" id="ARBA00004141"/>
    </source>
</evidence>
<dbReference type="EMBL" id="CP046996">
    <property type="protein sequence ID" value="QHA00111.1"/>
    <property type="molecule type" value="Genomic_DNA"/>
</dbReference>
<dbReference type="Proteomes" id="UP000430508">
    <property type="component" value="Chromosome"/>
</dbReference>
<sequence length="350" mass="38985">MSITTTAILFVPGIIVQKTGQSAWLVTLFSSPAGIITLLIIMKLGQRFPRTSLPTYSEIILGKVIGKFFCVAYALFFFTANTLIIRECSEFLTYSLSSGTSMIVLNSAIVVVAGFGAFKGIEVIARANQFVLPLFIISFVCLFGLALFKADYERLLPLWETGIQPILLNSVAPASFFGEIVILLMLLPVVNKPREAWSKGLWTIFTATAFLTICALMIITVIGPNLSGHLLFPLWNLAKSLEYGNYIQRIEGFIFFFWLTGIMIKTTLFYYLTCFMSAQIFGFKSYHPIICYLAPLQVASATFLVSNTIQFQNILGKYWPPFGLFFEIVLPLFLLLVAVIRKKGVGGSIR</sequence>